<dbReference type="Gene3D" id="2.40.30.170">
    <property type="match status" value="1"/>
</dbReference>
<evidence type="ECO:0000259" key="10">
    <source>
        <dbReference type="Pfam" id="PF25885"/>
    </source>
</evidence>
<keyword evidence="12" id="KW-1185">Reference proteome</keyword>
<comment type="similarity">
    <text evidence="2">Belongs to the membrane fusion protein (MFP) (TC 8.A.1) family.</text>
</comment>
<dbReference type="SUPFAM" id="SSF111369">
    <property type="entry name" value="HlyD-like secretion proteins"/>
    <property type="match status" value="2"/>
</dbReference>
<dbReference type="FunFam" id="2.40.30.170:FF:000003">
    <property type="entry name" value="Multidrug resistance protein A"/>
    <property type="match status" value="1"/>
</dbReference>
<dbReference type="RefSeq" id="WP_332287203.1">
    <property type="nucleotide sequence ID" value="NZ_JAZIBG010000001.1"/>
</dbReference>
<evidence type="ECO:0000313" key="11">
    <source>
        <dbReference type="EMBL" id="MEF7612306.1"/>
    </source>
</evidence>
<reference evidence="11 12" key="1">
    <citation type="submission" date="2024-02" db="EMBL/GenBank/DDBJ databases">
        <title>Genome sequence of Aquincola sp. MAHUQ-54.</title>
        <authorList>
            <person name="Huq M.A."/>
        </authorList>
    </citation>
    <scope>NUCLEOTIDE SEQUENCE [LARGE SCALE GENOMIC DNA]</scope>
    <source>
        <strain evidence="11 12">MAHUQ-54</strain>
    </source>
</reference>
<dbReference type="InterPro" id="IPR058633">
    <property type="entry name" value="EmrA/FarA_HH"/>
</dbReference>
<dbReference type="GO" id="GO:1990961">
    <property type="term" value="P:xenobiotic detoxification by transmembrane export across the plasma membrane"/>
    <property type="evidence" value="ECO:0007669"/>
    <property type="project" value="UniProtKB-ARBA"/>
</dbReference>
<proteinExistence type="inferred from homology"/>
<name>A0AAW9Q496_9BURK</name>
<organism evidence="11 12">
    <name type="scientific">Aquincola agrisoli</name>
    <dbReference type="NCBI Taxonomy" id="3119538"/>
    <lineage>
        <taxon>Bacteria</taxon>
        <taxon>Pseudomonadati</taxon>
        <taxon>Pseudomonadota</taxon>
        <taxon>Betaproteobacteria</taxon>
        <taxon>Burkholderiales</taxon>
        <taxon>Sphaerotilaceae</taxon>
        <taxon>Aquincola</taxon>
    </lineage>
</organism>
<sequence>MSESQDKALATPPAARRRRGLLLLGAAVVLVGAAWGVHHWMVARHFENTDNAYVQANVVQITPQIGGTVLAIQADDTDFVKAGQPLVRLDPADARVALARAEAQLAQTVREVRTLFANNAALKAQVALRDADVARARSDVLRAQDDVERRRPLLATGAVGKEEFNHADAQLAAVRSALAAAESARVAAREQLAANQALTDGSAVEDHPSVLQAAAQVREAYLAQQRTELLAPVDGYVARRSVQLGQRVQAGAPLMSVVSLGETWVDANFKEGQLRGLRIGQPATLEADVYGSKVVYHGKVVGLGAGTGAAFSLLPAQNATGNWIKVVQRVPVRIALDPQEVQAHPLRVGLSMDVTVDVSDQSGKVLADAARPAATVTTPVFDAVDSGADQEVRRIIAGQRGQAAHAAGPLAGAVAARGAAAAASTH</sequence>
<evidence type="ECO:0000256" key="8">
    <source>
        <dbReference type="ARBA" id="ARBA00023136"/>
    </source>
</evidence>
<feature type="domain" description="Multidrug export protein EmrA/FarA alpha-helical hairpin" evidence="10">
    <location>
        <begin position="93"/>
        <end position="227"/>
    </location>
</feature>
<keyword evidence="7 9" id="KW-1133">Transmembrane helix</keyword>
<dbReference type="GO" id="GO:0005886">
    <property type="term" value="C:plasma membrane"/>
    <property type="evidence" value="ECO:0007669"/>
    <property type="project" value="UniProtKB-SubCell"/>
</dbReference>
<protein>
    <submittedName>
        <fullName evidence="11">HlyD family efflux transporter periplasmic adaptor subunit</fullName>
    </submittedName>
</protein>
<evidence type="ECO:0000256" key="6">
    <source>
        <dbReference type="ARBA" id="ARBA00022692"/>
    </source>
</evidence>
<evidence type="ECO:0000256" key="2">
    <source>
        <dbReference type="ARBA" id="ARBA00009477"/>
    </source>
</evidence>
<dbReference type="EMBL" id="JAZIBG010000001">
    <property type="protein sequence ID" value="MEF7612306.1"/>
    <property type="molecule type" value="Genomic_DNA"/>
</dbReference>
<comment type="subcellular location">
    <subcellularLocation>
        <location evidence="1">Cell inner membrane</location>
        <topology evidence="1">Single-pass membrane protein</topology>
    </subcellularLocation>
</comment>
<evidence type="ECO:0000256" key="1">
    <source>
        <dbReference type="ARBA" id="ARBA00004377"/>
    </source>
</evidence>
<comment type="caution">
    <text evidence="11">The sequence shown here is derived from an EMBL/GenBank/DDBJ whole genome shotgun (WGS) entry which is preliminary data.</text>
</comment>
<feature type="transmembrane region" description="Helical" evidence="9">
    <location>
        <begin position="21"/>
        <end position="41"/>
    </location>
</feature>
<keyword evidence="4" id="KW-1003">Cell membrane</keyword>
<dbReference type="AlphaFoldDB" id="A0AAW9Q496"/>
<keyword evidence="6 9" id="KW-0812">Transmembrane</keyword>
<dbReference type="PANTHER" id="PTHR30386:SF19">
    <property type="entry name" value="MULTIDRUG EXPORT PROTEIN EMRA-RELATED"/>
    <property type="match status" value="1"/>
</dbReference>
<dbReference type="PANTHER" id="PTHR30386">
    <property type="entry name" value="MEMBRANE FUSION SUBUNIT OF EMRAB-TOLC MULTIDRUG EFFLUX PUMP"/>
    <property type="match status" value="1"/>
</dbReference>
<accession>A0AAW9Q496</accession>
<dbReference type="Pfam" id="PF25885">
    <property type="entry name" value="HH_EMRA"/>
    <property type="match status" value="1"/>
</dbReference>
<evidence type="ECO:0000256" key="5">
    <source>
        <dbReference type="ARBA" id="ARBA00022519"/>
    </source>
</evidence>
<dbReference type="GO" id="GO:0046677">
    <property type="term" value="P:response to antibiotic"/>
    <property type="evidence" value="ECO:0007669"/>
    <property type="project" value="UniProtKB-ARBA"/>
</dbReference>
<evidence type="ECO:0000256" key="7">
    <source>
        <dbReference type="ARBA" id="ARBA00022989"/>
    </source>
</evidence>
<dbReference type="Gene3D" id="2.40.50.100">
    <property type="match status" value="1"/>
</dbReference>
<dbReference type="Proteomes" id="UP001336250">
    <property type="component" value="Unassembled WGS sequence"/>
</dbReference>
<keyword evidence="3" id="KW-0813">Transport</keyword>
<dbReference type="GO" id="GO:0015721">
    <property type="term" value="P:bile acid and bile salt transport"/>
    <property type="evidence" value="ECO:0007669"/>
    <property type="project" value="UniProtKB-ARBA"/>
</dbReference>
<dbReference type="InterPro" id="IPR050739">
    <property type="entry name" value="MFP"/>
</dbReference>
<evidence type="ECO:0000256" key="9">
    <source>
        <dbReference type="SAM" id="Phobius"/>
    </source>
</evidence>
<evidence type="ECO:0000256" key="3">
    <source>
        <dbReference type="ARBA" id="ARBA00022448"/>
    </source>
</evidence>
<keyword evidence="5" id="KW-0997">Cell inner membrane</keyword>
<gene>
    <name evidence="11" type="ORF">V4F39_00195</name>
</gene>
<evidence type="ECO:0000256" key="4">
    <source>
        <dbReference type="ARBA" id="ARBA00022475"/>
    </source>
</evidence>
<keyword evidence="8 9" id="KW-0472">Membrane</keyword>
<dbReference type="Gene3D" id="1.10.287.470">
    <property type="entry name" value="Helix hairpin bin"/>
    <property type="match status" value="1"/>
</dbReference>
<evidence type="ECO:0000313" key="12">
    <source>
        <dbReference type="Proteomes" id="UP001336250"/>
    </source>
</evidence>